<keyword evidence="2" id="KW-1185">Reference proteome</keyword>
<dbReference type="KEGG" id="tmai:FVE67_01995"/>
<dbReference type="AlphaFoldDB" id="A0A6H1WR60"/>
<proteinExistence type="predicted"/>
<sequence>MKSLFNIFRKNWCWLCAALVVGTGYLLVSTVSSRVEIESTPSGDLTLEEVQLLKQYHGAYAVKREGRRWYFLGPRKRHWYPLTTASACQDLKLPCPQRTSSTR</sequence>
<accession>A0A6H1WR60</accession>
<dbReference type="Proteomes" id="UP000501253">
    <property type="component" value="Chromosome"/>
</dbReference>
<name>A0A6H1WR60_9BACT</name>
<protein>
    <submittedName>
        <fullName evidence="1">Uncharacterized protein</fullName>
    </submittedName>
</protein>
<evidence type="ECO:0000313" key="1">
    <source>
        <dbReference type="EMBL" id="QJA05644.1"/>
    </source>
</evidence>
<reference evidence="1 2" key="1">
    <citation type="submission" date="2019-08" db="EMBL/GenBank/DDBJ databases">
        <title>Complete genome sequence of Thermosulfurimonas marina SU872T, an anaerobic thermophilic chemolithoautotrophic bacterium isolated from a shallow marine hydrothermal vent.</title>
        <authorList>
            <person name="Allioux M."/>
            <person name="Jebbar M."/>
            <person name="Slobodkina G."/>
            <person name="Slobodkin A."/>
            <person name="Moalic Y."/>
            <person name="Frolova A."/>
            <person name="Shao Z."/>
            <person name="Alain K."/>
        </authorList>
    </citation>
    <scope>NUCLEOTIDE SEQUENCE [LARGE SCALE GENOMIC DNA]</scope>
    <source>
        <strain evidence="1 2">SU872</strain>
    </source>
</reference>
<dbReference type="RefSeq" id="WP_168719006.1">
    <property type="nucleotide sequence ID" value="NZ_CP042909.1"/>
</dbReference>
<dbReference type="EMBL" id="CP042909">
    <property type="protein sequence ID" value="QJA05644.1"/>
    <property type="molecule type" value="Genomic_DNA"/>
</dbReference>
<evidence type="ECO:0000313" key="2">
    <source>
        <dbReference type="Proteomes" id="UP000501253"/>
    </source>
</evidence>
<organism evidence="1 2">
    <name type="scientific">Thermosulfurimonas marina</name>
    <dbReference type="NCBI Taxonomy" id="2047767"/>
    <lineage>
        <taxon>Bacteria</taxon>
        <taxon>Pseudomonadati</taxon>
        <taxon>Thermodesulfobacteriota</taxon>
        <taxon>Thermodesulfobacteria</taxon>
        <taxon>Thermodesulfobacteriales</taxon>
        <taxon>Thermodesulfobacteriaceae</taxon>
        <taxon>Thermosulfurimonas</taxon>
    </lineage>
</organism>
<gene>
    <name evidence="1" type="ORF">FVE67_01995</name>
</gene>